<gene>
    <name evidence="2" type="ORF">GCM10011369_31850</name>
</gene>
<evidence type="ECO:0000313" key="2">
    <source>
        <dbReference type="EMBL" id="GGA87422.1"/>
    </source>
</evidence>
<dbReference type="Gene3D" id="3.40.50.1820">
    <property type="entry name" value="alpha/beta hydrolase"/>
    <property type="match status" value="1"/>
</dbReference>
<dbReference type="RefSeq" id="WP_087506360.1">
    <property type="nucleotide sequence ID" value="NZ_BMDX01000022.1"/>
</dbReference>
<sequence>MTLRIVLLRGILRDHRHWNDWPQKLQQAIPRSVVETPDLAGNGARNNAASGTNMRAMVDDLKSQISPLQCGDQLVLVTISMGAMIACQWAQSYPDEVTGIVMMNSSLRRFSGFYHRLRPAAYCSALRVAIAATPVQRERWVLRWTSLRHSEDKALAQLWSNYASAAKPTLLNSLRQLRAAASYRGPVRPPCDNIVILSGAADQLVSPQCSLAIARAWHCRQVTHPQAGHDLPLDQPDWVVRKVVDFVAQLQSKD</sequence>
<dbReference type="PANTHER" id="PTHR43194">
    <property type="entry name" value="HYDROLASE ALPHA/BETA FOLD FAMILY"/>
    <property type="match status" value="1"/>
</dbReference>
<proteinExistence type="predicted"/>
<dbReference type="Pfam" id="PF12697">
    <property type="entry name" value="Abhydrolase_6"/>
    <property type="match status" value="1"/>
</dbReference>
<organism evidence="2 3">
    <name type="scientific">Neiella marina</name>
    <dbReference type="NCBI Taxonomy" id="508461"/>
    <lineage>
        <taxon>Bacteria</taxon>
        <taxon>Pseudomonadati</taxon>
        <taxon>Pseudomonadota</taxon>
        <taxon>Gammaproteobacteria</taxon>
        <taxon>Alteromonadales</taxon>
        <taxon>Echinimonadaceae</taxon>
        <taxon>Neiella</taxon>
    </lineage>
</organism>
<evidence type="ECO:0000259" key="1">
    <source>
        <dbReference type="Pfam" id="PF12697"/>
    </source>
</evidence>
<dbReference type="AlphaFoldDB" id="A0A8J2XRM1"/>
<reference evidence="3" key="1">
    <citation type="journal article" date="2019" name="Int. J. Syst. Evol. Microbiol.">
        <title>The Global Catalogue of Microorganisms (GCM) 10K type strain sequencing project: providing services to taxonomists for standard genome sequencing and annotation.</title>
        <authorList>
            <consortium name="The Broad Institute Genomics Platform"/>
            <consortium name="The Broad Institute Genome Sequencing Center for Infectious Disease"/>
            <person name="Wu L."/>
            <person name="Ma J."/>
        </authorList>
    </citation>
    <scope>NUCLEOTIDE SEQUENCE [LARGE SCALE GENOMIC DNA]</scope>
    <source>
        <strain evidence="3">CGMCC 1.10130</strain>
    </source>
</reference>
<accession>A0A8J2XRM1</accession>
<name>A0A8J2XRM1_9GAMM</name>
<dbReference type="Proteomes" id="UP000619743">
    <property type="component" value="Unassembled WGS sequence"/>
</dbReference>
<dbReference type="InterPro" id="IPR029058">
    <property type="entry name" value="AB_hydrolase_fold"/>
</dbReference>
<dbReference type="PANTHER" id="PTHR43194:SF5">
    <property type="entry name" value="PIMELOYL-[ACYL-CARRIER PROTEIN] METHYL ESTER ESTERASE"/>
    <property type="match status" value="1"/>
</dbReference>
<dbReference type="SUPFAM" id="SSF53474">
    <property type="entry name" value="alpha/beta-Hydrolases"/>
    <property type="match status" value="1"/>
</dbReference>
<feature type="domain" description="AB hydrolase-1" evidence="1">
    <location>
        <begin position="5"/>
        <end position="241"/>
    </location>
</feature>
<dbReference type="InterPro" id="IPR050228">
    <property type="entry name" value="Carboxylesterase_BioH"/>
</dbReference>
<protein>
    <recommendedName>
        <fullName evidence="1">AB hydrolase-1 domain-containing protein</fullName>
    </recommendedName>
</protein>
<dbReference type="InterPro" id="IPR000073">
    <property type="entry name" value="AB_hydrolase_1"/>
</dbReference>
<dbReference type="EMBL" id="BMDX01000022">
    <property type="protein sequence ID" value="GGA87422.1"/>
    <property type="molecule type" value="Genomic_DNA"/>
</dbReference>
<comment type="caution">
    <text evidence="2">The sequence shown here is derived from an EMBL/GenBank/DDBJ whole genome shotgun (WGS) entry which is preliminary data.</text>
</comment>
<evidence type="ECO:0000313" key="3">
    <source>
        <dbReference type="Proteomes" id="UP000619743"/>
    </source>
</evidence>
<keyword evidence="3" id="KW-1185">Reference proteome</keyword>
<dbReference type="OrthoDB" id="5290302at2"/>